<dbReference type="InterPro" id="IPR036291">
    <property type="entry name" value="NAD(P)-bd_dom_sf"/>
</dbReference>
<name>X1IK16_9ZZZZ</name>
<sequence length="113" mass="13269">YTVYMNHKRIFDYVEDTCRTLANIVNNFKAGEVYNIGGKKDWETEIKHVSDLILEYLGKDDSKVEYKQAEPFTTRAKKIDFSKAIKDLKHDPRISLEEGISRTIEWMRSAYSL</sequence>
<protein>
    <recommendedName>
        <fullName evidence="2">NAD(P)-binding domain-containing protein</fullName>
    </recommendedName>
</protein>
<evidence type="ECO:0000313" key="1">
    <source>
        <dbReference type="EMBL" id="GAH82761.1"/>
    </source>
</evidence>
<reference evidence="1" key="1">
    <citation type="journal article" date="2014" name="Front. Microbiol.">
        <title>High frequency of phylogenetically diverse reductive dehalogenase-homologous genes in deep subseafloor sedimentary metagenomes.</title>
        <authorList>
            <person name="Kawai M."/>
            <person name="Futagami T."/>
            <person name="Toyoda A."/>
            <person name="Takaki Y."/>
            <person name="Nishi S."/>
            <person name="Hori S."/>
            <person name="Arai W."/>
            <person name="Tsubouchi T."/>
            <person name="Morono Y."/>
            <person name="Uchiyama I."/>
            <person name="Ito T."/>
            <person name="Fujiyama A."/>
            <person name="Inagaki F."/>
            <person name="Takami H."/>
        </authorList>
    </citation>
    <scope>NUCLEOTIDE SEQUENCE</scope>
    <source>
        <strain evidence="1">Expedition CK06-06</strain>
    </source>
</reference>
<proteinExistence type="predicted"/>
<accession>X1IK16</accession>
<gene>
    <name evidence="1" type="ORF">S03H2_66686</name>
</gene>
<organism evidence="1">
    <name type="scientific">marine sediment metagenome</name>
    <dbReference type="NCBI Taxonomy" id="412755"/>
    <lineage>
        <taxon>unclassified sequences</taxon>
        <taxon>metagenomes</taxon>
        <taxon>ecological metagenomes</taxon>
    </lineage>
</organism>
<evidence type="ECO:0008006" key="2">
    <source>
        <dbReference type="Google" id="ProtNLM"/>
    </source>
</evidence>
<dbReference type="SUPFAM" id="SSF51735">
    <property type="entry name" value="NAD(P)-binding Rossmann-fold domains"/>
    <property type="match status" value="1"/>
</dbReference>
<comment type="caution">
    <text evidence="1">The sequence shown here is derived from an EMBL/GenBank/DDBJ whole genome shotgun (WGS) entry which is preliminary data.</text>
</comment>
<dbReference type="EMBL" id="BARU01043570">
    <property type="protein sequence ID" value="GAH82761.1"/>
    <property type="molecule type" value="Genomic_DNA"/>
</dbReference>
<feature type="non-terminal residue" evidence="1">
    <location>
        <position position="1"/>
    </location>
</feature>
<dbReference type="Gene3D" id="3.40.50.720">
    <property type="entry name" value="NAD(P)-binding Rossmann-like Domain"/>
    <property type="match status" value="1"/>
</dbReference>
<dbReference type="AlphaFoldDB" id="X1IK16"/>
<dbReference type="PANTHER" id="PTHR43000">
    <property type="entry name" value="DTDP-D-GLUCOSE 4,6-DEHYDRATASE-RELATED"/>
    <property type="match status" value="1"/>
</dbReference>